<reference evidence="2 3" key="1">
    <citation type="submission" date="2024-09" db="EMBL/GenBank/DDBJ databases">
        <authorList>
            <person name="Makale K.P.P."/>
            <person name="Makhzoum A."/>
            <person name="Rantong G."/>
            <person name="Rahube T.O."/>
        </authorList>
    </citation>
    <scope>NUCLEOTIDE SEQUENCE [LARGE SCALE GENOMIC DNA]</scope>
    <source>
        <strain evidence="2 3">KM_D13</strain>
    </source>
</reference>
<gene>
    <name evidence="2" type="ORF">ACEU3E_34685</name>
</gene>
<protein>
    <submittedName>
        <fullName evidence="2">Uncharacterized protein</fullName>
    </submittedName>
</protein>
<keyword evidence="3" id="KW-1185">Reference proteome</keyword>
<evidence type="ECO:0000313" key="2">
    <source>
        <dbReference type="EMBL" id="MFB0847320.1"/>
    </source>
</evidence>
<dbReference type="EMBL" id="JBHDLN010000034">
    <property type="protein sequence ID" value="MFB0847320.1"/>
    <property type="molecule type" value="Genomic_DNA"/>
</dbReference>
<organism evidence="2 3">
    <name type="scientific">Paenibacillus oleatilyticus</name>
    <dbReference type="NCBI Taxonomy" id="2594886"/>
    <lineage>
        <taxon>Bacteria</taxon>
        <taxon>Bacillati</taxon>
        <taxon>Bacillota</taxon>
        <taxon>Bacilli</taxon>
        <taxon>Bacillales</taxon>
        <taxon>Paenibacillaceae</taxon>
        <taxon>Paenibacillus</taxon>
    </lineage>
</organism>
<sequence length="340" mass="39030">MSVNLQDQIMIMEQKEQELLASGRTDAAHHDDLNAVRNRLSELRHELSQKAEREQKKQETMDEYMDTLSQMFETLFPGKVFREVWGIELYMEKQSQFYQLNHQYVSEKVDELHRENEMALAMKDERIKLLTDQLARAEEQLQAESRDRDEIMDLLNETKNSLNRAEEQIEKGNAAIQENVSLRQTIVNLEEQLKAAQKPREDKTSQKLSDMMNAIKTKNETSADDWIARFNARQKDESAKVTLPEIKTPDLQENPFRITHEQDHQAHVGNDQLSTAETTSPVMEAQFQLPIVDLPTSPIAGLAQGEPVRQGEHAETGDASIEARVAALEHRMNVLEGRVA</sequence>
<name>A0ABV4VCF7_9BACL</name>
<dbReference type="Proteomes" id="UP001575622">
    <property type="component" value="Unassembled WGS sequence"/>
</dbReference>
<dbReference type="RefSeq" id="WP_373957146.1">
    <property type="nucleotide sequence ID" value="NZ_JBHDLN010000034.1"/>
</dbReference>
<comment type="caution">
    <text evidence="2">The sequence shown here is derived from an EMBL/GenBank/DDBJ whole genome shotgun (WGS) entry which is preliminary data.</text>
</comment>
<keyword evidence="1" id="KW-0175">Coiled coil</keyword>
<evidence type="ECO:0000313" key="3">
    <source>
        <dbReference type="Proteomes" id="UP001575622"/>
    </source>
</evidence>
<feature type="coiled-coil region" evidence="1">
    <location>
        <begin position="33"/>
        <end position="60"/>
    </location>
</feature>
<proteinExistence type="predicted"/>
<accession>A0ABV4VCF7</accession>
<evidence type="ECO:0000256" key="1">
    <source>
        <dbReference type="SAM" id="Coils"/>
    </source>
</evidence>
<feature type="coiled-coil region" evidence="1">
    <location>
        <begin position="120"/>
        <end position="175"/>
    </location>
</feature>